<dbReference type="AlphaFoldDB" id="A0A0R0DEB7"/>
<dbReference type="PANTHER" id="PTHR22602:SF0">
    <property type="entry name" value="TRANSFERASE CAF17, MITOCHONDRIAL-RELATED"/>
    <property type="match status" value="1"/>
</dbReference>
<dbReference type="GO" id="GO:0032259">
    <property type="term" value="P:methylation"/>
    <property type="evidence" value="ECO:0007669"/>
    <property type="project" value="UniProtKB-KW"/>
</dbReference>
<keyword evidence="4" id="KW-1185">Reference proteome</keyword>
<gene>
    <name evidence="3" type="ORF">ABB34_14480</name>
</gene>
<dbReference type="PANTHER" id="PTHR22602">
    <property type="entry name" value="TRANSFERASE CAF17, MITOCHONDRIAL-RELATED"/>
    <property type="match status" value="1"/>
</dbReference>
<dbReference type="InterPro" id="IPR045179">
    <property type="entry name" value="YgfZ/GcvT"/>
</dbReference>
<evidence type="ECO:0000259" key="2">
    <source>
        <dbReference type="Pfam" id="PF25455"/>
    </source>
</evidence>
<organism evidence="3 4">
    <name type="scientific">Stenotrophomonas daejeonensis</name>
    <dbReference type="NCBI Taxonomy" id="659018"/>
    <lineage>
        <taxon>Bacteria</taxon>
        <taxon>Pseudomonadati</taxon>
        <taxon>Pseudomonadota</taxon>
        <taxon>Gammaproteobacteria</taxon>
        <taxon>Lysobacterales</taxon>
        <taxon>Lysobacteraceae</taxon>
        <taxon>Stenotrophomonas</taxon>
    </lineage>
</organism>
<comment type="caution">
    <text evidence="3">The sequence shown here is derived from an EMBL/GenBank/DDBJ whole genome shotgun (WGS) entry which is preliminary data.</text>
</comment>
<dbReference type="InterPro" id="IPR057460">
    <property type="entry name" value="CAF17_C"/>
</dbReference>
<name>A0A0R0DEB7_9GAMM</name>
<protein>
    <submittedName>
        <fullName evidence="3">Aminomethyltransferase</fullName>
    </submittedName>
</protein>
<evidence type="ECO:0000313" key="3">
    <source>
        <dbReference type="EMBL" id="KRG80573.1"/>
    </source>
</evidence>
<evidence type="ECO:0000313" key="4">
    <source>
        <dbReference type="Proteomes" id="UP000050940"/>
    </source>
</evidence>
<dbReference type="Proteomes" id="UP000050940">
    <property type="component" value="Unassembled WGS sequence"/>
</dbReference>
<feature type="domain" description="CAF17 C-terminal" evidence="2">
    <location>
        <begin position="231"/>
        <end position="277"/>
    </location>
</feature>
<dbReference type="PATRIC" id="fig|659018.3.peg.323"/>
<sequence length="286" mass="30603">MSDNLAPAFNGFRTLRQPQLLSLSGPDAVAFAHAQFASDVAALADGHWQWSTWLTAKGRVLAVFQLLRLDAGRLLLVCHDGEIEAMAEQLRRFVFRRKLAIERAGDFSVEGAFQPPVAATGAALARLDDGTIELDVGSPAYPRTLRLSATGDAAHDAAAELAWRQSDLRFGLPRLAPSQREQWTPQQLGLERLAAYSVKKGCYPGQEIVARTHFLGKAKRAATLLEITAGAAPGDEVRKDGQAIGTLVSVAGELALAVLPLDTGETDLSVAGETVDVLPFVEGLAR</sequence>
<proteinExistence type="predicted"/>
<reference evidence="3 4" key="1">
    <citation type="submission" date="2015-05" db="EMBL/GenBank/DDBJ databases">
        <title>Genome sequencing and analysis of members of genus Stenotrophomonas.</title>
        <authorList>
            <person name="Patil P.P."/>
            <person name="Midha S."/>
            <person name="Patil P.B."/>
        </authorList>
    </citation>
    <scope>NUCLEOTIDE SEQUENCE [LARGE SCALE GENOMIC DNA]</scope>
    <source>
        <strain evidence="3 4">JCM 16244</strain>
    </source>
</reference>
<dbReference type="InterPro" id="IPR027266">
    <property type="entry name" value="TrmE/GcvT-like"/>
</dbReference>
<dbReference type="Pfam" id="PF25455">
    <property type="entry name" value="Beta-barrel_CAF17_C"/>
    <property type="match status" value="1"/>
</dbReference>
<dbReference type="EMBL" id="LDJP01000111">
    <property type="protein sequence ID" value="KRG80573.1"/>
    <property type="molecule type" value="Genomic_DNA"/>
</dbReference>
<evidence type="ECO:0000256" key="1">
    <source>
        <dbReference type="ARBA" id="ARBA00022946"/>
    </source>
</evidence>
<dbReference type="OrthoDB" id="9796287at2"/>
<dbReference type="InterPro" id="IPR017703">
    <property type="entry name" value="YgfZ/GCV_T_CS"/>
</dbReference>
<dbReference type="STRING" id="659018.ABB34_14480"/>
<dbReference type="Gene3D" id="3.30.1360.120">
    <property type="entry name" value="Probable tRNA modification gtpase trme, domain 1"/>
    <property type="match status" value="2"/>
</dbReference>
<keyword evidence="1" id="KW-0809">Transit peptide</keyword>
<accession>A0A0R0DEB7</accession>
<dbReference type="GO" id="GO:0008168">
    <property type="term" value="F:methyltransferase activity"/>
    <property type="evidence" value="ECO:0007669"/>
    <property type="project" value="UniProtKB-KW"/>
</dbReference>
<dbReference type="RefSeq" id="WP_057642081.1">
    <property type="nucleotide sequence ID" value="NZ_LDJP01000111.1"/>
</dbReference>
<keyword evidence="3" id="KW-0808">Transferase</keyword>
<dbReference type="SUPFAM" id="SSF103025">
    <property type="entry name" value="Folate-binding domain"/>
    <property type="match status" value="1"/>
</dbReference>
<keyword evidence="3" id="KW-0489">Methyltransferase</keyword>
<dbReference type="GO" id="GO:0016226">
    <property type="term" value="P:iron-sulfur cluster assembly"/>
    <property type="evidence" value="ECO:0007669"/>
    <property type="project" value="TreeGrafter"/>
</dbReference>
<dbReference type="NCBIfam" id="TIGR03317">
    <property type="entry name" value="ygfZ_signature"/>
    <property type="match status" value="1"/>
</dbReference>